<feature type="region of interest" description="Disordered" evidence="3">
    <location>
        <begin position="139"/>
        <end position="161"/>
    </location>
</feature>
<evidence type="ECO:0000256" key="4">
    <source>
        <dbReference type="SAM" id="Phobius"/>
    </source>
</evidence>
<feature type="compositionally biased region" description="Low complexity" evidence="3">
    <location>
        <begin position="277"/>
        <end position="304"/>
    </location>
</feature>
<dbReference type="CDD" id="cd11854">
    <property type="entry name" value="SH3_Fus1p"/>
    <property type="match status" value="1"/>
</dbReference>
<feature type="compositionally biased region" description="Pro residues" evidence="3">
    <location>
        <begin position="330"/>
        <end position="343"/>
    </location>
</feature>
<dbReference type="Gene3D" id="2.30.30.40">
    <property type="entry name" value="SH3 Domains"/>
    <property type="match status" value="1"/>
</dbReference>
<feature type="region of interest" description="Disordered" evidence="3">
    <location>
        <begin position="66"/>
        <end position="116"/>
    </location>
</feature>
<keyword evidence="4" id="KW-1133">Transmembrane helix</keyword>
<proteinExistence type="predicted"/>
<dbReference type="EMBL" id="ML977348">
    <property type="protein sequence ID" value="KAF2108302.1"/>
    <property type="molecule type" value="Genomic_DNA"/>
</dbReference>
<evidence type="ECO:0000259" key="5">
    <source>
        <dbReference type="PROSITE" id="PS50002"/>
    </source>
</evidence>
<evidence type="ECO:0000313" key="6">
    <source>
        <dbReference type="EMBL" id="KAF2108302.1"/>
    </source>
</evidence>
<feature type="compositionally biased region" description="Pro residues" evidence="3">
    <location>
        <begin position="500"/>
        <end position="531"/>
    </location>
</feature>
<protein>
    <recommendedName>
        <fullName evidence="5">SH3 domain-containing protein</fullName>
    </recommendedName>
</protein>
<evidence type="ECO:0000256" key="3">
    <source>
        <dbReference type="SAM" id="MobiDB-lite"/>
    </source>
</evidence>
<dbReference type="SMART" id="SM00326">
    <property type="entry name" value="SH3"/>
    <property type="match status" value="1"/>
</dbReference>
<dbReference type="OrthoDB" id="5340910at2759"/>
<name>A0A6A5YMK3_9PLEO</name>
<keyword evidence="4" id="KW-0812">Transmembrane</keyword>
<sequence>MAHEHGRMHLVRRQLDARAHHHHHRKDQQEEENNGVATVVQTVIQTMPKTFSGDAVWVTQAPQTLVGDPIQNSPSSKISKKADTSSKEEKKSSAKATATKESATSEITRPATSPKHVASTIMVATSSPVATGAAIAAATASGTAPSSSTATAEASSSSGMSGGAKAGLALGLLLGIGAVLGLVLFLYHRKKKQVATQKAVDDEKAAMQNAPPPPPRDVVATSTPSIRTARTASTAPRLSLRPVTQFSPTFENRKSGGNLLAVAAAGGPTRGRDVSPERPSSSWERPGAVNASAAPANPFNDPNAEISPVGPPEQNPFGNHAATDRQFAPSPSPPPTGRLPTPPSGHLNDFANPAPAIAAAEAAQPVGMAAVPITRKQLPTPTPQVIDAPPTINFDGVPPSPAWTEDIPASPGPAPTGPPPVAAAGGKSGGPSAAPVNNVHRVQLDFKPSMNDELGLRGGQLVRMLHEYDDGWALCIRMDRSQQGVVPRTCLSKHPVKPRTGPPRQPPPANRPRGPPMGPMGPGGIPQPRPLTPTNGRQSPHPPSLGPVNGRMSPGPRSMSPGPRSMAPNMGPPGGRARSNSNAPYAGPPRSMSPGPYGGGPQQNMPPPQMQRPRSNSASQVMARRNSPPGPSPMNPNANPNAPAQMQMPSRKPVPGLAL</sequence>
<feature type="compositionally biased region" description="Low complexity" evidence="3">
    <location>
        <begin position="422"/>
        <end position="434"/>
    </location>
</feature>
<evidence type="ECO:0000256" key="2">
    <source>
        <dbReference type="PROSITE-ProRule" id="PRU00192"/>
    </source>
</evidence>
<dbReference type="InterPro" id="IPR036028">
    <property type="entry name" value="SH3-like_dom_sf"/>
</dbReference>
<evidence type="ECO:0000256" key="1">
    <source>
        <dbReference type="ARBA" id="ARBA00022443"/>
    </source>
</evidence>
<feature type="compositionally biased region" description="Low complexity" evidence="3">
    <location>
        <begin position="550"/>
        <end position="566"/>
    </location>
</feature>
<keyword evidence="7" id="KW-1185">Reference proteome</keyword>
<feature type="compositionally biased region" description="Basic and acidic residues" evidence="3">
    <location>
        <begin position="80"/>
        <end position="92"/>
    </location>
</feature>
<organism evidence="6 7">
    <name type="scientific">Lophiotrema nucula</name>
    <dbReference type="NCBI Taxonomy" id="690887"/>
    <lineage>
        <taxon>Eukaryota</taxon>
        <taxon>Fungi</taxon>
        <taxon>Dikarya</taxon>
        <taxon>Ascomycota</taxon>
        <taxon>Pezizomycotina</taxon>
        <taxon>Dothideomycetes</taxon>
        <taxon>Pleosporomycetidae</taxon>
        <taxon>Pleosporales</taxon>
        <taxon>Lophiotremataceae</taxon>
        <taxon>Lophiotrema</taxon>
    </lineage>
</organism>
<feature type="domain" description="SH3" evidence="5">
    <location>
        <begin position="435"/>
        <end position="496"/>
    </location>
</feature>
<dbReference type="InterPro" id="IPR035521">
    <property type="entry name" value="Fus1_SH3"/>
</dbReference>
<gene>
    <name evidence="6" type="ORF">BDV96DRAFT_605679</name>
</gene>
<accession>A0A6A5YMK3</accession>
<feature type="compositionally biased region" description="Low complexity" evidence="3">
    <location>
        <begin position="94"/>
        <end position="106"/>
    </location>
</feature>
<dbReference type="SUPFAM" id="SSF50044">
    <property type="entry name" value="SH3-domain"/>
    <property type="match status" value="1"/>
</dbReference>
<feature type="compositionally biased region" description="Pro residues" evidence="3">
    <location>
        <begin position="410"/>
        <end position="421"/>
    </location>
</feature>
<feature type="transmembrane region" description="Helical" evidence="4">
    <location>
        <begin position="166"/>
        <end position="187"/>
    </location>
</feature>
<dbReference type="PROSITE" id="PS50002">
    <property type="entry name" value="SH3"/>
    <property type="match status" value="1"/>
</dbReference>
<feature type="region of interest" description="Disordered" evidence="3">
    <location>
        <begin position="487"/>
        <end position="659"/>
    </location>
</feature>
<dbReference type="InterPro" id="IPR001452">
    <property type="entry name" value="SH3_domain"/>
</dbReference>
<evidence type="ECO:0000313" key="7">
    <source>
        <dbReference type="Proteomes" id="UP000799770"/>
    </source>
</evidence>
<reference evidence="6" key="1">
    <citation type="journal article" date="2020" name="Stud. Mycol.">
        <title>101 Dothideomycetes genomes: a test case for predicting lifestyles and emergence of pathogens.</title>
        <authorList>
            <person name="Haridas S."/>
            <person name="Albert R."/>
            <person name="Binder M."/>
            <person name="Bloem J."/>
            <person name="Labutti K."/>
            <person name="Salamov A."/>
            <person name="Andreopoulos B."/>
            <person name="Baker S."/>
            <person name="Barry K."/>
            <person name="Bills G."/>
            <person name="Bluhm B."/>
            <person name="Cannon C."/>
            <person name="Castanera R."/>
            <person name="Culley D."/>
            <person name="Daum C."/>
            <person name="Ezra D."/>
            <person name="Gonzalez J."/>
            <person name="Henrissat B."/>
            <person name="Kuo A."/>
            <person name="Liang C."/>
            <person name="Lipzen A."/>
            <person name="Lutzoni F."/>
            <person name="Magnuson J."/>
            <person name="Mondo S."/>
            <person name="Nolan M."/>
            <person name="Ohm R."/>
            <person name="Pangilinan J."/>
            <person name="Park H.-J."/>
            <person name="Ramirez L."/>
            <person name="Alfaro M."/>
            <person name="Sun H."/>
            <person name="Tritt A."/>
            <person name="Yoshinaga Y."/>
            <person name="Zwiers L.-H."/>
            <person name="Turgeon B."/>
            <person name="Goodwin S."/>
            <person name="Spatafora J."/>
            <person name="Crous P."/>
            <person name="Grigoriev I."/>
        </authorList>
    </citation>
    <scope>NUCLEOTIDE SEQUENCE</scope>
    <source>
        <strain evidence="6">CBS 627.86</strain>
    </source>
</reference>
<feature type="region of interest" description="Disordered" evidence="3">
    <location>
        <begin position="263"/>
        <end position="345"/>
    </location>
</feature>
<keyword evidence="1 2" id="KW-0728">SH3 domain</keyword>
<dbReference type="AlphaFoldDB" id="A0A6A5YMK3"/>
<feature type="compositionally biased region" description="Low complexity" evidence="3">
    <location>
        <begin position="635"/>
        <end position="649"/>
    </location>
</feature>
<dbReference type="Proteomes" id="UP000799770">
    <property type="component" value="Unassembled WGS sequence"/>
</dbReference>
<feature type="region of interest" description="Disordered" evidence="3">
    <location>
        <begin position="402"/>
        <end position="434"/>
    </location>
</feature>
<feature type="compositionally biased region" description="Low complexity" evidence="3">
    <location>
        <begin position="139"/>
        <end position="159"/>
    </location>
</feature>
<feature type="region of interest" description="Disordered" evidence="3">
    <location>
        <begin position="198"/>
        <end position="222"/>
    </location>
</feature>
<keyword evidence="4" id="KW-0472">Membrane</keyword>
<dbReference type="Pfam" id="PF14604">
    <property type="entry name" value="SH3_9"/>
    <property type="match status" value="1"/>
</dbReference>